<organism evidence="2 3">
    <name type="scientific">Candidatus Avichristensenella intestinipullorum</name>
    <dbReference type="NCBI Taxonomy" id="2840693"/>
    <lineage>
        <taxon>Bacteria</taxon>
        <taxon>Bacillati</taxon>
        <taxon>Bacillota</taxon>
        <taxon>Clostridia</taxon>
        <taxon>Candidatus Avichristensenella</taxon>
    </lineage>
</organism>
<sequence>MMEALFSLLERLSMLVMLLALCDLLLPEGALRRYARLCGGLVMMLWISSLLLSWLSEGAA</sequence>
<reference evidence="2" key="1">
    <citation type="submission" date="2020-10" db="EMBL/GenBank/DDBJ databases">
        <authorList>
            <person name="Gilroy R."/>
        </authorList>
    </citation>
    <scope>NUCLEOTIDE SEQUENCE</scope>
    <source>
        <strain evidence="2">ChiHile30-977</strain>
    </source>
</reference>
<evidence type="ECO:0000313" key="2">
    <source>
        <dbReference type="EMBL" id="HIQ61988.1"/>
    </source>
</evidence>
<keyword evidence="1" id="KW-1133">Transmembrane helix</keyword>
<keyword evidence="1" id="KW-0472">Membrane</keyword>
<comment type="caution">
    <text evidence="2">The sequence shown here is derived from an EMBL/GenBank/DDBJ whole genome shotgun (WGS) entry which is preliminary data.</text>
</comment>
<feature type="transmembrane region" description="Helical" evidence="1">
    <location>
        <begin position="38"/>
        <end position="56"/>
    </location>
</feature>
<evidence type="ECO:0000313" key="3">
    <source>
        <dbReference type="Proteomes" id="UP000886819"/>
    </source>
</evidence>
<keyword evidence="1" id="KW-0812">Transmembrane</keyword>
<protein>
    <submittedName>
        <fullName evidence="2">Stage III sporulation protein AF</fullName>
    </submittedName>
</protein>
<reference evidence="2" key="2">
    <citation type="journal article" date="2021" name="PeerJ">
        <title>Extensive microbial diversity within the chicken gut microbiome revealed by metagenomics and culture.</title>
        <authorList>
            <person name="Gilroy R."/>
            <person name="Ravi A."/>
            <person name="Getino M."/>
            <person name="Pursley I."/>
            <person name="Horton D.L."/>
            <person name="Alikhan N.F."/>
            <person name="Baker D."/>
            <person name="Gharbi K."/>
            <person name="Hall N."/>
            <person name="Watson M."/>
            <person name="Adriaenssens E.M."/>
            <person name="Foster-Nyarko E."/>
            <person name="Jarju S."/>
            <person name="Secka A."/>
            <person name="Antonio M."/>
            <person name="Oren A."/>
            <person name="Chaudhuri R.R."/>
            <person name="La Ragione R."/>
            <person name="Hildebrand F."/>
            <person name="Pallen M.J."/>
        </authorList>
    </citation>
    <scope>NUCLEOTIDE SEQUENCE</scope>
    <source>
        <strain evidence="2">ChiHile30-977</strain>
    </source>
</reference>
<accession>A0A9D0YU33</accession>
<dbReference type="AlphaFoldDB" id="A0A9D0YU33"/>
<dbReference type="Proteomes" id="UP000886819">
    <property type="component" value="Unassembled WGS sequence"/>
</dbReference>
<gene>
    <name evidence="2" type="ORF">IAA66_00180</name>
</gene>
<feature type="transmembrane region" description="Helical" evidence="1">
    <location>
        <begin position="6"/>
        <end position="26"/>
    </location>
</feature>
<proteinExistence type="predicted"/>
<evidence type="ECO:0000256" key="1">
    <source>
        <dbReference type="SAM" id="Phobius"/>
    </source>
</evidence>
<name>A0A9D0YU33_9FIRM</name>
<dbReference type="EMBL" id="DVFI01000002">
    <property type="protein sequence ID" value="HIQ61988.1"/>
    <property type="molecule type" value="Genomic_DNA"/>
</dbReference>